<protein>
    <recommendedName>
        <fullName evidence="3">F-box domain-containing protein</fullName>
    </recommendedName>
</protein>
<name>A0A067N618_BOTB1</name>
<evidence type="ECO:0008006" key="3">
    <source>
        <dbReference type="Google" id="ProtNLM"/>
    </source>
</evidence>
<gene>
    <name evidence="1" type="ORF">BOTBODRAFT_184305</name>
</gene>
<proteinExistence type="predicted"/>
<keyword evidence="2" id="KW-1185">Reference proteome</keyword>
<dbReference type="AlphaFoldDB" id="A0A067N618"/>
<organism evidence="1 2">
    <name type="scientific">Botryobasidium botryosum (strain FD-172 SS1)</name>
    <dbReference type="NCBI Taxonomy" id="930990"/>
    <lineage>
        <taxon>Eukaryota</taxon>
        <taxon>Fungi</taxon>
        <taxon>Dikarya</taxon>
        <taxon>Basidiomycota</taxon>
        <taxon>Agaricomycotina</taxon>
        <taxon>Agaricomycetes</taxon>
        <taxon>Cantharellales</taxon>
        <taxon>Botryobasidiaceae</taxon>
        <taxon>Botryobasidium</taxon>
    </lineage>
</organism>
<evidence type="ECO:0000313" key="1">
    <source>
        <dbReference type="EMBL" id="KDQ19226.1"/>
    </source>
</evidence>
<accession>A0A067N618</accession>
<dbReference type="Proteomes" id="UP000027195">
    <property type="component" value="Unassembled WGS sequence"/>
</dbReference>
<sequence>MPYYGSPNQFLGLRTPGATRIYILRSSCQWGAARYAIHLIRRSIHLDVSTGLLAAHKARYRIKKGSPPSHALLVPIPLRIRVYRSSRAIEFHGENINAINALANVLKSYSRYRGCISFSSSTGDAHIFFNACSGLKAPSLRHINISFFNDRASATARTMKLPPSFSAAITQLDLQFGAERTLADLKARLQPCTIPTYLTLNAVSGNRASHPSAGLVGPVTAIPSLRTLRIGNLRSLHGLLHFRPDSLRSFTAAGFYWNDLNTEILAQFVCATTSLESVDVGGQKPRNEAFGDSIPTSFLHFNEVRLADVLPHTASHALARAPTCTILDVSAVADVPSHPLPALLQYDVVEHLRITTGCFRWMERCTFQNLRNLSLWSEDAHSHAEAGPAISNIAATSPFLRTRCFTDVSVAGYQFIQCIRSLAGLETLEFERCCSVGGVLVELKDPAILHSSLSAIAPTFSPVG</sequence>
<reference evidence="2" key="1">
    <citation type="journal article" date="2014" name="Proc. Natl. Acad. Sci. U.S.A.">
        <title>Extensive sampling of basidiomycete genomes demonstrates inadequacy of the white-rot/brown-rot paradigm for wood decay fungi.</title>
        <authorList>
            <person name="Riley R."/>
            <person name="Salamov A.A."/>
            <person name="Brown D.W."/>
            <person name="Nagy L.G."/>
            <person name="Floudas D."/>
            <person name="Held B.W."/>
            <person name="Levasseur A."/>
            <person name="Lombard V."/>
            <person name="Morin E."/>
            <person name="Otillar R."/>
            <person name="Lindquist E.A."/>
            <person name="Sun H."/>
            <person name="LaButti K.M."/>
            <person name="Schmutz J."/>
            <person name="Jabbour D."/>
            <person name="Luo H."/>
            <person name="Baker S.E."/>
            <person name="Pisabarro A.G."/>
            <person name="Walton J.D."/>
            <person name="Blanchette R.A."/>
            <person name="Henrissat B."/>
            <person name="Martin F."/>
            <person name="Cullen D."/>
            <person name="Hibbett D.S."/>
            <person name="Grigoriev I.V."/>
        </authorList>
    </citation>
    <scope>NUCLEOTIDE SEQUENCE [LARGE SCALE GENOMIC DNA]</scope>
    <source>
        <strain evidence="2">FD-172 SS1</strain>
    </source>
</reference>
<dbReference type="EMBL" id="KL198019">
    <property type="protein sequence ID" value="KDQ19226.1"/>
    <property type="molecule type" value="Genomic_DNA"/>
</dbReference>
<dbReference type="Gene3D" id="3.80.10.10">
    <property type="entry name" value="Ribonuclease Inhibitor"/>
    <property type="match status" value="1"/>
</dbReference>
<dbReference type="HOGENOM" id="CLU_589236_0_0_1"/>
<dbReference type="InParanoid" id="A0A067N618"/>
<dbReference type="InterPro" id="IPR032675">
    <property type="entry name" value="LRR_dom_sf"/>
</dbReference>
<evidence type="ECO:0000313" key="2">
    <source>
        <dbReference type="Proteomes" id="UP000027195"/>
    </source>
</evidence>